<reference evidence="2" key="2">
    <citation type="submission" date="2015-06" db="UniProtKB">
        <authorList>
            <consortium name="EnsemblPlants"/>
        </authorList>
    </citation>
    <scope>IDENTIFICATION</scope>
    <source>
        <strain evidence="2">DM1-3 516 R44</strain>
    </source>
</reference>
<dbReference type="EnsemblPlants" id="PGSC0003DMT400093536">
    <property type="protein sequence ID" value="PGSC0003DMT400093536"/>
    <property type="gene ID" value="PGSC0003DMG400043107"/>
</dbReference>
<dbReference type="HOGENOM" id="CLU_1597352_0_0_1"/>
<keyword evidence="1" id="KW-0732">Signal</keyword>
<feature type="signal peptide" evidence="1">
    <location>
        <begin position="1"/>
        <end position="28"/>
    </location>
</feature>
<dbReference type="OMA" id="AVRIVVW"/>
<keyword evidence="3" id="KW-1185">Reference proteome</keyword>
<name>M1DS60_SOLTU</name>
<proteinExistence type="predicted"/>
<protein>
    <submittedName>
        <fullName evidence="2">Uncharacterized protein</fullName>
    </submittedName>
</protein>
<evidence type="ECO:0000313" key="2">
    <source>
        <dbReference type="EnsemblPlants" id="PGSC0003DMT400093536"/>
    </source>
</evidence>
<organism evidence="2 3">
    <name type="scientific">Solanum tuberosum</name>
    <name type="common">Potato</name>
    <dbReference type="NCBI Taxonomy" id="4113"/>
    <lineage>
        <taxon>Eukaryota</taxon>
        <taxon>Viridiplantae</taxon>
        <taxon>Streptophyta</taxon>
        <taxon>Embryophyta</taxon>
        <taxon>Tracheophyta</taxon>
        <taxon>Spermatophyta</taxon>
        <taxon>Magnoliopsida</taxon>
        <taxon>eudicotyledons</taxon>
        <taxon>Gunneridae</taxon>
        <taxon>Pentapetalae</taxon>
        <taxon>asterids</taxon>
        <taxon>lamiids</taxon>
        <taxon>Solanales</taxon>
        <taxon>Solanaceae</taxon>
        <taxon>Solanoideae</taxon>
        <taxon>Solaneae</taxon>
        <taxon>Solanum</taxon>
    </lineage>
</organism>
<dbReference type="InParanoid" id="M1DS60"/>
<dbReference type="Gramene" id="PGSC0003DMT400093536">
    <property type="protein sequence ID" value="PGSC0003DMT400093536"/>
    <property type="gene ID" value="PGSC0003DMG400043107"/>
</dbReference>
<sequence length="167" mass="18172">MRRAASLRNATWLILPVVICLSQRLSHACVRRDYPLSLSISISGGKETYKDSLSNGELIGNNPTLESGGSIVRIVLWRSILSGGSGPCPLEGDAREGDSPVVPGPCHTTRRCLRVGLFGNATLVKETPITYKYHEGKIKRILKIESKSALGGKQMKADDAPWSDVER</sequence>
<evidence type="ECO:0000256" key="1">
    <source>
        <dbReference type="SAM" id="SignalP"/>
    </source>
</evidence>
<feature type="chain" id="PRO_5004013844" evidence="1">
    <location>
        <begin position="29"/>
        <end position="167"/>
    </location>
</feature>
<dbReference type="Proteomes" id="UP000011115">
    <property type="component" value="Unassembled WGS sequence"/>
</dbReference>
<dbReference type="AlphaFoldDB" id="M1DS60"/>
<dbReference type="PaxDb" id="4113-PGSC0003DMT400093536"/>
<accession>M1DS60</accession>
<reference evidence="3" key="1">
    <citation type="journal article" date="2011" name="Nature">
        <title>Genome sequence and analysis of the tuber crop potato.</title>
        <authorList>
            <consortium name="The Potato Genome Sequencing Consortium"/>
        </authorList>
    </citation>
    <scope>NUCLEOTIDE SEQUENCE [LARGE SCALE GENOMIC DNA]</scope>
    <source>
        <strain evidence="3">cv. DM1-3 516 R44</strain>
    </source>
</reference>
<evidence type="ECO:0000313" key="3">
    <source>
        <dbReference type="Proteomes" id="UP000011115"/>
    </source>
</evidence>